<dbReference type="GO" id="GO:0005524">
    <property type="term" value="F:ATP binding"/>
    <property type="evidence" value="ECO:0007669"/>
    <property type="project" value="UniProtKB-KW"/>
</dbReference>
<organism evidence="8 9">
    <name type="scientific">Exophiala mesophila</name>
    <name type="common">Black yeast-like fungus</name>
    <dbReference type="NCBI Taxonomy" id="212818"/>
    <lineage>
        <taxon>Eukaryota</taxon>
        <taxon>Fungi</taxon>
        <taxon>Dikarya</taxon>
        <taxon>Ascomycota</taxon>
        <taxon>Pezizomycotina</taxon>
        <taxon>Eurotiomycetes</taxon>
        <taxon>Chaetothyriomycetidae</taxon>
        <taxon>Chaetothyriales</taxon>
        <taxon>Herpotrichiellaceae</taxon>
        <taxon>Exophiala</taxon>
    </lineage>
</organism>
<dbReference type="GO" id="GO:0032259">
    <property type="term" value="P:methylation"/>
    <property type="evidence" value="ECO:0007669"/>
    <property type="project" value="UniProtKB-KW"/>
</dbReference>
<dbReference type="Proteomes" id="UP000288859">
    <property type="component" value="Unassembled WGS sequence"/>
</dbReference>
<evidence type="ECO:0000256" key="2">
    <source>
        <dbReference type="ARBA" id="ARBA00022679"/>
    </source>
</evidence>
<dbReference type="InterPro" id="IPR001525">
    <property type="entry name" value="C5_MeTfrase"/>
</dbReference>
<feature type="compositionally biased region" description="Acidic residues" evidence="6">
    <location>
        <begin position="1499"/>
        <end position="1532"/>
    </location>
</feature>
<feature type="compositionally biased region" description="Low complexity" evidence="6">
    <location>
        <begin position="1549"/>
        <end position="1571"/>
    </location>
</feature>
<name>A0A438N9V2_EXOME</name>
<feature type="compositionally biased region" description="Acidic residues" evidence="6">
    <location>
        <begin position="8"/>
        <end position="28"/>
    </location>
</feature>
<evidence type="ECO:0000313" key="9">
    <source>
        <dbReference type="Proteomes" id="UP000288859"/>
    </source>
</evidence>
<comment type="caution">
    <text evidence="8">The sequence shown here is derived from an EMBL/GenBank/DDBJ whole genome shotgun (WGS) entry which is preliminary data.</text>
</comment>
<gene>
    <name evidence="8" type="ORF">B0A52_03745</name>
</gene>
<dbReference type="SMART" id="SM00487">
    <property type="entry name" value="DEXDc"/>
    <property type="match status" value="1"/>
</dbReference>
<dbReference type="EMBL" id="NAJM01000012">
    <property type="protein sequence ID" value="RVX72555.1"/>
    <property type="molecule type" value="Genomic_DNA"/>
</dbReference>
<evidence type="ECO:0000256" key="5">
    <source>
        <dbReference type="ARBA" id="ARBA00022840"/>
    </source>
</evidence>
<dbReference type="Gene3D" id="3.40.50.10810">
    <property type="entry name" value="Tandem AAA-ATPase domain"/>
    <property type="match status" value="1"/>
</dbReference>
<keyword evidence="2" id="KW-0808">Transferase</keyword>
<keyword evidence="1" id="KW-0489">Methyltransferase</keyword>
<dbReference type="SUPFAM" id="SSF53335">
    <property type="entry name" value="S-adenosyl-L-methionine-dependent methyltransferases"/>
    <property type="match status" value="1"/>
</dbReference>
<dbReference type="Pfam" id="PF00145">
    <property type="entry name" value="DNA_methylase"/>
    <property type="match status" value="1"/>
</dbReference>
<evidence type="ECO:0000259" key="7">
    <source>
        <dbReference type="SMART" id="SM00487"/>
    </source>
</evidence>
<dbReference type="GO" id="GO:0016787">
    <property type="term" value="F:hydrolase activity"/>
    <property type="evidence" value="ECO:0007669"/>
    <property type="project" value="UniProtKB-KW"/>
</dbReference>
<feature type="region of interest" description="Disordered" evidence="6">
    <location>
        <begin position="2133"/>
        <end position="2160"/>
    </location>
</feature>
<dbReference type="InterPro" id="IPR049730">
    <property type="entry name" value="SNF2/RAD54-like_C"/>
</dbReference>
<protein>
    <recommendedName>
        <fullName evidence="7">Helicase ATP-binding domain-containing protein</fullName>
    </recommendedName>
</protein>
<evidence type="ECO:0000256" key="1">
    <source>
        <dbReference type="ARBA" id="ARBA00022603"/>
    </source>
</evidence>
<dbReference type="Pfam" id="PF00176">
    <property type="entry name" value="SNF2-rel_dom"/>
    <property type="match status" value="1"/>
</dbReference>
<feature type="region of interest" description="Disordered" evidence="6">
    <location>
        <begin position="1"/>
        <end position="75"/>
    </location>
</feature>
<proteinExistence type="predicted"/>
<dbReference type="InterPro" id="IPR029063">
    <property type="entry name" value="SAM-dependent_MTases_sf"/>
</dbReference>
<dbReference type="GO" id="GO:0008094">
    <property type="term" value="F:ATP-dependent activity, acting on DNA"/>
    <property type="evidence" value="ECO:0007669"/>
    <property type="project" value="TreeGrafter"/>
</dbReference>
<dbReference type="GO" id="GO:0006281">
    <property type="term" value="P:DNA repair"/>
    <property type="evidence" value="ECO:0007669"/>
    <property type="project" value="TreeGrafter"/>
</dbReference>
<feature type="region of interest" description="Disordered" evidence="6">
    <location>
        <begin position="1490"/>
        <end position="1595"/>
    </location>
</feature>
<feature type="region of interest" description="Disordered" evidence="6">
    <location>
        <begin position="128"/>
        <end position="152"/>
    </location>
</feature>
<evidence type="ECO:0000256" key="6">
    <source>
        <dbReference type="SAM" id="MobiDB-lite"/>
    </source>
</evidence>
<evidence type="ECO:0000256" key="4">
    <source>
        <dbReference type="ARBA" id="ARBA00022801"/>
    </source>
</evidence>
<accession>A0A438N9V2</accession>
<reference evidence="8 9" key="1">
    <citation type="submission" date="2017-03" db="EMBL/GenBank/DDBJ databases">
        <title>Genomes of endolithic fungi from Antarctica.</title>
        <authorList>
            <person name="Coleine C."/>
            <person name="Masonjones S."/>
            <person name="Stajich J.E."/>
        </authorList>
    </citation>
    <scope>NUCLEOTIDE SEQUENCE [LARGE SCALE GENOMIC DNA]</scope>
    <source>
        <strain evidence="8 9">CCFEE 6314</strain>
    </source>
</reference>
<keyword evidence="4" id="KW-0378">Hydrolase</keyword>
<dbReference type="GO" id="GO:0008168">
    <property type="term" value="F:methyltransferase activity"/>
    <property type="evidence" value="ECO:0007669"/>
    <property type="project" value="UniProtKB-KW"/>
</dbReference>
<dbReference type="InterPro" id="IPR038718">
    <property type="entry name" value="SNF2-like_sf"/>
</dbReference>
<sequence length="2255" mass="250888">MNPSGNNDPEDDNNEDQTDEEEQDEPDSGTEYRQCKHEPDGAISKISIRVPTDPKSKTVATEGSVDDLHGTSNGTSRLESIRSVRTTVDPQSEWLAWAINMADDLFKEMEKALNCAPSQDVYNALKLPEEPKGKTRPQGTTRSPALDLDQPPMPDIDTIFDDLASRAAAMGLGEALNLFGKRKIRVFTMCSGAESPIIALELLQQSLRNAVPGQSIDLQFDHVGSVEIEPFKQAFIERNYSPPLLFRDVTEFSEHEKYPNDPNKVPLTAYGSRHPPPRDVDLLIAGTSCVDHSNLNNRPQTQGESHYTLEGVGSYAKLYRPRVVLLENVIQKKSQSGLKAFWANIDYGCHTVLLDSKSFYIPQTRERSYSICVDKRILPSQDNLIPIGKAWAELMKDFQRRASSPYTDFMLSSEDPLLLLSKAEKRAVDLQSSDWAACRKRHTRQRAEGNLGTGRPFTRREGNDKCHLGDSAWQNWALSQTLRVVDCIDVRMLEHAAFKQFDMRYKYRNFDVSQNVDRNVDSKDWGVVGCVTPSGSIFETSRGGPLIGVELLALQGMPIHKMNLTKASLKELQNLAGNAMTTPVIASSILSALLLTERLNAIPTTSADDNDDILDTLEAIEKLDSQLEWQKVMDWTENTTETWSAIIKEAGSSRRLCTCEGADAQGQSLVKLCKKCLYICCNHCSRDTHAAFIEVEKEQKPRNAAKLFESRLKALLPPLLEIKNKDGVDWEAYGKESFWSAKAMEKVKAAMDGVFTMSSIQHGRTWRVIYDSPSGKLELIFVNELASLSSENTTVDTMMEAISCTAPLWQLYAKCGPDMSAGHALRKVFQHPVARMKPQEGWSQGQWQIWLGNSDPMDIKLQHKGQPVPSWEQNIGLQDKRFLNLYTCSRIQVTVPAILGGEGIWTEEEENLNNAVAGEYDLVETCPAPRGLLYTRRNDEKSGRNKPMFFHLLSEPLQDGNLDKMIFSSCAPNVNIWDYSGPKAQITTSYRPHVEKATRDDKTTKDLECVLIDRWSNIDSHFSTDCPMDEVLMARSDQELRLDHDDTSIFHVKVPFNEEQKRAFQKGKTIPVGLDDRSRGAKGLKWTMTHSSGVLEGVCNWQHIGTEEQILALSERCLKCAPRPPLLRWAQGDVDKSKKAQLKLVEDELAAAEYERDLKAKSQPVSLNLHSHGDYGIVDIKTNVTALGHLAGAELSPAATPLSIEWRLVEQSSLETAPTFSSLKSLDLSPPEDPTYGIDKLKMGRNLWPSQKRTLRFMLENERTHNWQETIVKEAQASILGWRLDARVVASTITRGGVIADDVGAGKTITTLALVESGPPPPIDMGSPNRKVDMENGYSVSKATLILVPYNLMAQWTSEITKWLKWPRPAPGKKPKSSTTPYWVRISNLKDLKKYSTDHIMNATLLLAPLNLFSNESYWQFHGLSTMAPGAPKGLGRAFEQWLTESLTSLRLIVGHDGGYWAGWDEARSTPRDFEPLSRALTRASLKKEKLKAIKGQNADDDSDAVDEQSEDKESDDQSGEDSVNESDDDDGQEKSPSPPRTKVQNPFKRAGVAAGKRKAIPSSPSTIPSPKRAPKRPRVSTDTPESIRGTEQTDEAFYQDVMIEFGVSADLFKKEQKQEPCPLHKFRFSRIVVDEFAHADTKALVPIRELAADSKWLLSGTPPVHSYDSVNFIAKLLGTKISDYVENHSQYGFFEASDRRSRDKSLAEIFKDCMSTISPAYLEQVYTHTEAFNGKFIHKVQSSKVLKKRHHHHRIFDLTPSELMLYADAKEILTNTTCRFNQKGSGKVSGPREEVLRDIIERTAGQNAALVSCTSNLRLRTQEIGNLLEEQKKSIATTMSTILTDLKELWYFAKLDNNGSKGTFTSFRGFLSHFEQLALPELDNPVVTIVDHFICFANANPSAPSSQRVTLKAAAAKDNKGKGVVRDAGASSNGSSFDFGKLAPLTQQKEIDLRTSQVELLVSTLSRQIRRHRLLENTLRIINNEELPSCPKCDQTNDVSISASCGHVIGCKSCTPAPETSAQSPCPHDDCEAYIGEVWSSSFFSGKDSSKTAQDAPYGGRMREALAILDTILNAKSRADEDEDLVLVFVQFDDMRDQFLSACHAAGREVVDGTAKRSAKMIEAFKDHGKKEAATVASGSPRGRGARGKRGGGGARGGARSVDVGVVLPRILLLKIDSPDAAGWNLHCANHVIFLAPYVGPSREVELAAMAQAVGRAHRFQQKKEVHVYHLSADGTVESKLVEEIVGKLEAWEH</sequence>
<dbReference type="InterPro" id="IPR027417">
    <property type="entry name" value="P-loop_NTPase"/>
</dbReference>
<dbReference type="PANTHER" id="PTHR45626">
    <property type="entry name" value="TRANSCRIPTION TERMINATION FACTOR 2-RELATED"/>
    <property type="match status" value="1"/>
</dbReference>
<dbReference type="InterPro" id="IPR050628">
    <property type="entry name" value="SNF2_RAD54_helicase_TF"/>
</dbReference>
<dbReference type="SUPFAM" id="SSF52540">
    <property type="entry name" value="P-loop containing nucleoside triphosphate hydrolases"/>
    <property type="match status" value="2"/>
</dbReference>
<dbReference type="GO" id="GO:0005634">
    <property type="term" value="C:nucleus"/>
    <property type="evidence" value="ECO:0007669"/>
    <property type="project" value="TreeGrafter"/>
</dbReference>
<dbReference type="InterPro" id="IPR000330">
    <property type="entry name" value="SNF2_N"/>
</dbReference>
<dbReference type="InterPro" id="IPR014001">
    <property type="entry name" value="Helicase_ATP-bd"/>
</dbReference>
<dbReference type="CDD" id="cd18793">
    <property type="entry name" value="SF2_C_SNF"/>
    <property type="match status" value="1"/>
</dbReference>
<evidence type="ECO:0000313" key="8">
    <source>
        <dbReference type="EMBL" id="RVX72555.1"/>
    </source>
</evidence>
<keyword evidence="5" id="KW-0067">ATP-binding</keyword>
<feature type="domain" description="Helicase ATP-binding" evidence="7">
    <location>
        <begin position="1243"/>
        <end position="1692"/>
    </location>
</feature>
<dbReference type="OrthoDB" id="423221at2759"/>
<dbReference type="Gene3D" id="3.40.50.150">
    <property type="entry name" value="Vaccinia Virus protein VP39"/>
    <property type="match status" value="1"/>
</dbReference>
<evidence type="ECO:0000256" key="3">
    <source>
        <dbReference type="ARBA" id="ARBA00022741"/>
    </source>
</evidence>
<dbReference type="Gene3D" id="3.40.50.300">
    <property type="entry name" value="P-loop containing nucleotide triphosphate hydrolases"/>
    <property type="match status" value="1"/>
</dbReference>
<dbReference type="PANTHER" id="PTHR45626:SF26">
    <property type="entry name" value="FAMILY HELICASE, PUTATIVE (AFU_ORTHOLOGUE AFUA_2G09120)-RELATED"/>
    <property type="match status" value="1"/>
</dbReference>
<keyword evidence="3" id="KW-0547">Nucleotide-binding</keyword>